<dbReference type="Gene3D" id="3.40.50.2000">
    <property type="entry name" value="Glycogen Phosphorylase B"/>
    <property type="match status" value="2"/>
</dbReference>
<dbReference type="InterPro" id="IPR010610">
    <property type="entry name" value="EryCIII-like_C"/>
</dbReference>
<dbReference type="InterPro" id="IPR050426">
    <property type="entry name" value="Glycosyltransferase_28"/>
</dbReference>
<proteinExistence type="predicted"/>
<dbReference type="PANTHER" id="PTHR48050:SF13">
    <property type="entry name" value="STEROL 3-BETA-GLUCOSYLTRANSFERASE UGT80A2"/>
    <property type="match status" value="1"/>
</dbReference>
<keyword evidence="2" id="KW-0808">Transferase</keyword>
<accession>A0A438BBL5</accession>
<dbReference type="GO" id="GO:0016758">
    <property type="term" value="F:hexosyltransferase activity"/>
    <property type="evidence" value="ECO:0007669"/>
    <property type="project" value="UniProtKB-ARBA"/>
</dbReference>
<reference evidence="2 3" key="1">
    <citation type="submission" date="2018-11" db="EMBL/GenBank/DDBJ databases">
        <title>Rhodococcus spongicola sp. nov. and Rhodococcus xishaensis sp. nov. from marine sponges.</title>
        <authorList>
            <person name="Li L."/>
            <person name="Lin H.W."/>
        </authorList>
    </citation>
    <scope>NUCLEOTIDE SEQUENCE [LARGE SCALE GENOMIC DNA]</scope>
    <source>
        <strain evidence="2 3">CCTCC AB2014297</strain>
    </source>
</reference>
<feature type="domain" description="Erythromycin biosynthesis protein CIII-like C-terminal" evidence="1">
    <location>
        <begin position="220"/>
        <end position="349"/>
    </location>
</feature>
<dbReference type="RefSeq" id="WP_127917016.1">
    <property type="nucleotide sequence ID" value="NZ_RKLP01000008.1"/>
</dbReference>
<dbReference type="CDD" id="cd03784">
    <property type="entry name" value="GT1_Gtf-like"/>
    <property type="match status" value="1"/>
</dbReference>
<protein>
    <submittedName>
        <fullName evidence="2">Glycosyltransferase</fullName>
    </submittedName>
</protein>
<comment type="caution">
    <text evidence="2">The sequence shown here is derived from an EMBL/GenBank/DDBJ whole genome shotgun (WGS) entry which is preliminary data.</text>
</comment>
<dbReference type="PANTHER" id="PTHR48050">
    <property type="entry name" value="STEROL 3-BETA-GLUCOSYLTRANSFERASE"/>
    <property type="match status" value="1"/>
</dbReference>
<dbReference type="GO" id="GO:0017000">
    <property type="term" value="P:antibiotic biosynthetic process"/>
    <property type="evidence" value="ECO:0007669"/>
    <property type="project" value="UniProtKB-ARBA"/>
</dbReference>
<name>A0A438BBL5_9NOCA</name>
<dbReference type="GO" id="GO:0008194">
    <property type="term" value="F:UDP-glycosyltransferase activity"/>
    <property type="evidence" value="ECO:0007669"/>
    <property type="project" value="InterPro"/>
</dbReference>
<evidence type="ECO:0000259" key="1">
    <source>
        <dbReference type="Pfam" id="PF06722"/>
    </source>
</evidence>
<evidence type="ECO:0000313" key="3">
    <source>
        <dbReference type="Proteomes" id="UP000286208"/>
    </source>
</evidence>
<dbReference type="Proteomes" id="UP000286208">
    <property type="component" value="Unassembled WGS sequence"/>
</dbReference>
<dbReference type="SUPFAM" id="SSF53756">
    <property type="entry name" value="UDP-Glycosyltransferase/glycogen phosphorylase"/>
    <property type="match status" value="1"/>
</dbReference>
<dbReference type="EMBL" id="RKLP01000008">
    <property type="protein sequence ID" value="RVW08370.1"/>
    <property type="molecule type" value="Genomic_DNA"/>
</dbReference>
<gene>
    <name evidence="2" type="ORF">EGT67_15620</name>
</gene>
<dbReference type="OrthoDB" id="6620093at2"/>
<sequence>MPDILFVTLDGGGNLPLTLRIGRELRCRGHRVRVLAHEALRITVDNAGLEFRAYRNSPAWTPHEIHGMWKLVTRMLAVMTNPGIGQDLLDAVREDPADLVVIDCMLFNALDAAARKGLRHAVLFPTFFGCLDEMLPRSPFGIGARIKGLEPHRLWRQADLALVCSDRMLDPAGRRAHDGNLVWTGAVHDAKEPAVTRIPPIVLASLSTGGLPGQRRVLQNILDAVAGLDVELVMTTGPSVDPVGLHAPANATVHQYVPHNELMPACSAVIGHGGHGTTFRALAHGLPMLILPMSPLTDQPTIGKTVAAAGAGRVLRKRAHPRRIRSALDELLRAESYRAGAAALGARIRATDGAAAAADQLLTLIDREF</sequence>
<dbReference type="InterPro" id="IPR002213">
    <property type="entry name" value="UDP_glucos_trans"/>
</dbReference>
<keyword evidence="3" id="KW-1185">Reference proteome</keyword>
<organism evidence="2 3">
    <name type="scientific">Prescottella agglutinans</name>
    <dbReference type="NCBI Taxonomy" id="1644129"/>
    <lineage>
        <taxon>Bacteria</taxon>
        <taxon>Bacillati</taxon>
        <taxon>Actinomycetota</taxon>
        <taxon>Actinomycetes</taxon>
        <taxon>Mycobacteriales</taxon>
        <taxon>Nocardiaceae</taxon>
        <taxon>Prescottella</taxon>
    </lineage>
</organism>
<dbReference type="Pfam" id="PF06722">
    <property type="entry name" value="EryCIII-like_C"/>
    <property type="match status" value="1"/>
</dbReference>
<evidence type="ECO:0000313" key="2">
    <source>
        <dbReference type="EMBL" id="RVW08370.1"/>
    </source>
</evidence>
<dbReference type="AlphaFoldDB" id="A0A438BBL5"/>